<dbReference type="InterPro" id="IPR002156">
    <property type="entry name" value="RNaseH_domain"/>
</dbReference>
<dbReference type="GO" id="GO:0004523">
    <property type="term" value="F:RNA-DNA hybrid ribonuclease activity"/>
    <property type="evidence" value="ECO:0007669"/>
    <property type="project" value="InterPro"/>
</dbReference>
<evidence type="ECO:0000256" key="1">
    <source>
        <dbReference type="ARBA" id="ARBA00005300"/>
    </source>
</evidence>
<dbReference type="InterPro" id="IPR050092">
    <property type="entry name" value="RNase_H"/>
</dbReference>
<dbReference type="AlphaFoldDB" id="A0A0A9WJ85"/>
<dbReference type="PROSITE" id="PS50879">
    <property type="entry name" value="RNASE_H_1"/>
    <property type="match status" value="1"/>
</dbReference>
<dbReference type="Pfam" id="PF00075">
    <property type="entry name" value="RNase_H"/>
    <property type="match status" value="1"/>
</dbReference>
<feature type="domain" description="RNase H type-1" evidence="2">
    <location>
        <begin position="88"/>
        <end position="219"/>
    </location>
</feature>
<gene>
    <name evidence="4" type="primary">RNASEH1_1</name>
    <name evidence="3" type="synonym">RNASEH1_0</name>
    <name evidence="4" type="ORF">CM83_17282</name>
    <name evidence="3" type="ORF">CM83_17284</name>
</gene>
<dbReference type="PANTHER" id="PTHR10642">
    <property type="entry name" value="RIBONUCLEASE H1"/>
    <property type="match status" value="1"/>
</dbReference>
<organism evidence="4">
    <name type="scientific">Lygus hesperus</name>
    <name type="common">Western plant bug</name>
    <dbReference type="NCBI Taxonomy" id="30085"/>
    <lineage>
        <taxon>Eukaryota</taxon>
        <taxon>Metazoa</taxon>
        <taxon>Ecdysozoa</taxon>
        <taxon>Arthropoda</taxon>
        <taxon>Hexapoda</taxon>
        <taxon>Insecta</taxon>
        <taxon>Pterygota</taxon>
        <taxon>Neoptera</taxon>
        <taxon>Paraneoptera</taxon>
        <taxon>Hemiptera</taxon>
        <taxon>Heteroptera</taxon>
        <taxon>Panheteroptera</taxon>
        <taxon>Cimicomorpha</taxon>
        <taxon>Miridae</taxon>
        <taxon>Mirini</taxon>
        <taxon>Lygus</taxon>
    </lineage>
</organism>
<dbReference type="InterPro" id="IPR036397">
    <property type="entry name" value="RNaseH_sf"/>
</dbReference>
<reference evidence="4" key="1">
    <citation type="journal article" date="2014" name="PLoS ONE">
        <title>Transcriptome-Based Identification of ABC Transporters in the Western Tarnished Plant Bug Lygus hesperus.</title>
        <authorList>
            <person name="Hull J.J."/>
            <person name="Chaney K."/>
            <person name="Geib S.M."/>
            <person name="Fabrick J.A."/>
            <person name="Brent C.S."/>
            <person name="Walsh D."/>
            <person name="Lavine L.C."/>
        </authorList>
    </citation>
    <scope>NUCLEOTIDE SEQUENCE</scope>
</reference>
<evidence type="ECO:0000313" key="3">
    <source>
        <dbReference type="EMBL" id="JAG08491.1"/>
    </source>
</evidence>
<dbReference type="GO" id="GO:0003676">
    <property type="term" value="F:nucleic acid binding"/>
    <property type="evidence" value="ECO:0007669"/>
    <property type="project" value="InterPro"/>
</dbReference>
<accession>A0A0A9WJ85</accession>
<sequence>MDRVKRGNKWGRNKPVNLQVITFQNVTAHYEGILADISSRQLSGAADGQPLMTAQRYLNLLYPGNKDDLLPMEMRDIALETLDTRFPSHRWLHVFTDGSATGARRRNAGAGVYCKEFEICCPVGHLASNFEGEIKGILMALERIKKRVDPNVAILVDSQAAIMAVTSSSQTISKDVLDCRKLVHEGIMDGKVIVFQWVPSHCGIDGNERADELAKRGAEMNQPGAPKRFGAPRRIVRIRP</sequence>
<name>A0A0A9WJ85_LYGHE</name>
<dbReference type="Gene3D" id="3.30.420.10">
    <property type="entry name" value="Ribonuclease H-like superfamily/Ribonuclease H"/>
    <property type="match status" value="1"/>
</dbReference>
<dbReference type="SUPFAM" id="SSF53098">
    <property type="entry name" value="Ribonuclease H-like"/>
    <property type="match status" value="1"/>
</dbReference>
<reference evidence="4" key="2">
    <citation type="submission" date="2014-07" db="EMBL/GenBank/DDBJ databases">
        <authorList>
            <person name="Hull J."/>
        </authorList>
    </citation>
    <scope>NUCLEOTIDE SEQUENCE</scope>
</reference>
<evidence type="ECO:0000313" key="4">
    <source>
        <dbReference type="EMBL" id="JAG08492.1"/>
    </source>
</evidence>
<evidence type="ECO:0000259" key="2">
    <source>
        <dbReference type="PROSITE" id="PS50879"/>
    </source>
</evidence>
<proteinExistence type="inferred from homology"/>
<dbReference type="EMBL" id="GBRD01010557">
    <property type="protein sequence ID" value="JAG55267.1"/>
    <property type="molecule type" value="Transcribed_RNA"/>
</dbReference>
<evidence type="ECO:0000313" key="5">
    <source>
        <dbReference type="EMBL" id="JAG55267.1"/>
    </source>
</evidence>
<protein>
    <submittedName>
        <fullName evidence="4">Ribonuclease H1</fullName>
    </submittedName>
</protein>
<comment type="similarity">
    <text evidence="1">Belongs to the RNase H family.</text>
</comment>
<dbReference type="EMBL" id="GBHO01035113">
    <property type="protein sequence ID" value="JAG08491.1"/>
    <property type="molecule type" value="Transcribed_RNA"/>
</dbReference>
<reference evidence="5" key="3">
    <citation type="submission" date="2014-09" db="EMBL/GenBank/DDBJ databases">
        <authorList>
            <person name="Magalhaes I.L.F."/>
            <person name="Oliveira U."/>
            <person name="Santos F.R."/>
            <person name="Vidigal T.H.D.A."/>
            <person name="Brescovit A.D."/>
            <person name="Santos A.J."/>
        </authorList>
    </citation>
    <scope>NUCLEOTIDE SEQUENCE</scope>
</reference>
<dbReference type="PANTHER" id="PTHR10642:SF31">
    <property type="entry name" value="RIBONUCLEASE H1"/>
    <property type="match status" value="1"/>
</dbReference>
<dbReference type="InterPro" id="IPR012337">
    <property type="entry name" value="RNaseH-like_sf"/>
</dbReference>
<dbReference type="GO" id="GO:0043137">
    <property type="term" value="P:DNA replication, removal of RNA primer"/>
    <property type="evidence" value="ECO:0007669"/>
    <property type="project" value="TreeGrafter"/>
</dbReference>
<dbReference type="CDD" id="cd09276">
    <property type="entry name" value="Rnase_HI_RT_non_LTR"/>
    <property type="match status" value="1"/>
</dbReference>
<dbReference type="EMBL" id="GBHO01035112">
    <property type="protein sequence ID" value="JAG08492.1"/>
    <property type="molecule type" value="Transcribed_RNA"/>
</dbReference>